<dbReference type="Gene3D" id="3.40.50.880">
    <property type="match status" value="1"/>
</dbReference>
<dbReference type="Pfam" id="PF01965">
    <property type="entry name" value="DJ-1_PfpI"/>
    <property type="match status" value="1"/>
</dbReference>
<sequence length="227" mass="25108">MLQVDCGIKSHLKHCGCMVDLFGRLGVEKVRSLARDRGLKKTPGWNTIEVNNKVEVFCTGNQTHPKCKEIYPELRSLIAKMKTLGYVPDYSFVLQDVEDDEKEHILSKDLYTNLLTCSNANGGVDGSERLQKSRILKKLLKDQEAAGRIYGAICSSSAVLHKHSLPKEKRATAHPYVISKLTNEVVNGTKVVVDGKVIISRGLALAITSKHFGHGSARFKKCCCPKS</sequence>
<dbReference type="SUPFAM" id="SSF52317">
    <property type="entry name" value="Class I glutamine amidotransferase-like"/>
    <property type="match status" value="1"/>
</dbReference>
<dbReference type="InterPro" id="IPR050325">
    <property type="entry name" value="Prot/Nucl_acid_deglycase"/>
</dbReference>
<organism evidence="2 3">
    <name type="scientific">Dipteronia dyeriana</name>
    <dbReference type="NCBI Taxonomy" id="168575"/>
    <lineage>
        <taxon>Eukaryota</taxon>
        <taxon>Viridiplantae</taxon>
        <taxon>Streptophyta</taxon>
        <taxon>Embryophyta</taxon>
        <taxon>Tracheophyta</taxon>
        <taxon>Spermatophyta</taxon>
        <taxon>Magnoliopsida</taxon>
        <taxon>eudicotyledons</taxon>
        <taxon>Gunneridae</taxon>
        <taxon>Pentapetalae</taxon>
        <taxon>rosids</taxon>
        <taxon>malvids</taxon>
        <taxon>Sapindales</taxon>
        <taxon>Sapindaceae</taxon>
        <taxon>Hippocastanoideae</taxon>
        <taxon>Acereae</taxon>
        <taxon>Dipteronia</taxon>
    </lineage>
</organism>
<dbReference type="PANTHER" id="PTHR48094:SF7">
    <property type="entry name" value="PROTEIN DJ-1 HOMOLOG C"/>
    <property type="match status" value="1"/>
</dbReference>
<protein>
    <recommendedName>
        <fullName evidence="1">DJ-1/PfpI domain-containing protein</fullName>
    </recommendedName>
</protein>
<dbReference type="InterPro" id="IPR002818">
    <property type="entry name" value="DJ-1/PfpI"/>
</dbReference>
<reference evidence="2" key="1">
    <citation type="journal article" date="2023" name="Plant J.">
        <title>Genome sequences and population genomics provide insights into the demographic history, inbreeding, and mutation load of two 'living fossil' tree species of Dipteronia.</title>
        <authorList>
            <person name="Feng Y."/>
            <person name="Comes H.P."/>
            <person name="Chen J."/>
            <person name="Zhu S."/>
            <person name="Lu R."/>
            <person name="Zhang X."/>
            <person name="Li P."/>
            <person name="Qiu J."/>
            <person name="Olsen K.M."/>
            <person name="Qiu Y."/>
        </authorList>
    </citation>
    <scope>NUCLEOTIDE SEQUENCE</scope>
    <source>
        <strain evidence="2">KIB01</strain>
    </source>
</reference>
<proteinExistence type="predicted"/>
<dbReference type="Proteomes" id="UP001280121">
    <property type="component" value="Unassembled WGS sequence"/>
</dbReference>
<name>A0AAD9TST6_9ROSI</name>
<dbReference type="AlphaFoldDB" id="A0AAD9TST6"/>
<gene>
    <name evidence="2" type="ORF">Ddye_022882</name>
</gene>
<keyword evidence="3" id="KW-1185">Reference proteome</keyword>
<accession>A0AAD9TST6</accession>
<dbReference type="PANTHER" id="PTHR48094">
    <property type="entry name" value="PROTEIN/NUCLEIC ACID DEGLYCASE DJ-1-RELATED"/>
    <property type="match status" value="1"/>
</dbReference>
<feature type="domain" description="DJ-1/PfpI" evidence="1">
    <location>
        <begin position="122"/>
        <end position="203"/>
    </location>
</feature>
<dbReference type="InterPro" id="IPR029062">
    <property type="entry name" value="Class_I_gatase-like"/>
</dbReference>
<comment type="caution">
    <text evidence="2">The sequence shown here is derived from an EMBL/GenBank/DDBJ whole genome shotgun (WGS) entry which is preliminary data.</text>
</comment>
<evidence type="ECO:0000313" key="2">
    <source>
        <dbReference type="EMBL" id="KAK2641119.1"/>
    </source>
</evidence>
<dbReference type="EMBL" id="JANJYI010000007">
    <property type="protein sequence ID" value="KAK2641119.1"/>
    <property type="molecule type" value="Genomic_DNA"/>
</dbReference>
<evidence type="ECO:0000313" key="3">
    <source>
        <dbReference type="Proteomes" id="UP001280121"/>
    </source>
</evidence>
<dbReference type="GO" id="GO:1903189">
    <property type="term" value="P:glyoxal metabolic process"/>
    <property type="evidence" value="ECO:0007669"/>
    <property type="project" value="TreeGrafter"/>
</dbReference>
<evidence type="ECO:0000259" key="1">
    <source>
        <dbReference type="Pfam" id="PF01965"/>
    </source>
</evidence>
<dbReference type="GO" id="GO:0005737">
    <property type="term" value="C:cytoplasm"/>
    <property type="evidence" value="ECO:0007669"/>
    <property type="project" value="TreeGrafter"/>
</dbReference>